<dbReference type="FunFam" id="1.25.40.70:FF:000011">
    <property type="entry name" value="Phosphatidylinositol 4-kinase alpha"/>
    <property type="match status" value="1"/>
</dbReference>
<evidence type="ECO:0000256" key="2">
    <source>
        <dbReference type="ARBA" id="ARBA00006209"/>
    </source>
</evidence>
<dbReference type="InterPro" id="IPR011009">
    <property type="entry name" value="Kinase-like_dom_sf"/>
</dbReference>
<dbReference type="EMBL" id="LT598492">
    <property type="protein sequence ID" value="SCW00938.1"/>
    <property type="molecule type" value="Genomic_DNA"/>
</dbReference>
<dbReference type="SUPFAM" id="SSF48371">
    <property type="entry name" value="ARM repeat"/>
    <property type="match status" value="1"/>
</dbReference>
<dbReference type="InterPro" id="IPR036940">
    <property type="entry name" value="PI3/4_kinase_cat_sf"/>
</dbReference>
<dbReference type="PROSITE" id="PS50290">
    <property type="entry name" value="PI3_4_KINASE_3"/>
    <property type="match status" value="1"/>
</dbReference>
<evidence type="ECO:0000256" key="5">
    <source>
        <dbReference type="ARBA" id="ARBA00022741"/>
    </source>
</evidence>
<sequence length="1888" mass="213952">MNCFRRSRKSLRALALSKLSNFAHAGEESSPIEKLVASLPISYSSDTTKLYTIPLTLNEMEILLALCRCEIGSLSQVEGLLDNCLSVYFVGSPKQRFTEYVIEKYRQQGLKHPAEIETFELTRFLIRANKRFPQLFKKTCQYIDRYLAAVCDQMSINGLLSIAGLIDAFIYEDGSMLTHVVVDRLSTLITQPFLSAVENLVSQSVNNNALIDYFDNGREICSLLFCKLVQKLQVKYACSILNVPIDSSLVKFLLDLKSSQFNEDKLKVYSEFKLKVERNRAALTKLCTYSLVQLTELEEGAQYIDLSTHNRISLAYDAKSYMLQVLALGLLLDYKVSEFIELVHDAVLDATTDSVITNKNQVRTVVAVASLLNFYTEEVSSELLRVFPILISSKLISKQIVSEISAYFSIGLKPLTEDAIVSAIYSINNLLALAQDGLPIPVFKERRVTVSGGANNHIDRLLSPRSHRASTVGTFQSLQMFRNSDTDLSSIQSPSGSSSLSPQPSHSVEKTAIYHDKLFENVVVATTTIASNYNDQSITALSVTILTQKFRVVSPKLDKKILEGLANLAVCASESEFSLLMKFFNTATNSAIEGKDVESIKNIVKAKTVLSRELVKKQPRSPLYKLYMHYLLDAIVSRGDVDRLEHHRSHSEIAQVADQIAIYLKPLAALLPEPGQEPLNISLDDVTTNMFRNVWFNAVVHGFHLNSNLTIKYYTELKTIAYNSPPLASDFPSNNRETSLEMNTILRRGSSNHNLKQQKQIMAEQFSLNIMSARTLSTSKIMFLSATFFLESLRCEAGDCSKTLLYFSDPSITTSNIDKLINSIAISMIGKFTKLIVKGDPKIFSAENVASQLTNLLLLLTHRDSYLQDAAYQCCDVFISKIPSSLCHRSSLYTLLDSLTMLFDSIVCCETNKYEAKFEFLLKHSRRRVLLPDSYQWRTSTLERLHQSAKKWTRSILKIANQDAKILLQSYISDLGDFQRLNSVEFGVSFALEMAGTILSVDRELSNINRHGYGRPDSVSGFLSQHAWRSRFLIEKNVVSSYSGIEKERSEVKAKIDDSLSQKESVDQKDLSNFLDLSATLLIVKKGESASLVYDIVHTPFQIFTSSAMKIATNVWLSVVKERTDLSHILISEVGQCWMRSIDDRRGLYSKEHDLAPEEFQPMEYAPYDKKEIDQSAHSASKSIQPHLHVIRFFTSHFEGTMFDSRHLLQLFTTLCLYGMSHLDYASLHPFARLSRTELLNFGILVLNTNLKYNTQGVSHICTSLVKGALSWFKRPLSWPFGANELKIRADLALLIEFYKSLTTQNSKLSIYCGDDLSLLEYFLVSEIRHLEVWLNPLAKSAESAKLPMDLIDRAFANDAELAVNLVERYSTPKNEERLRALIRESPLACVHSREALRHLLSGSKDLHYVLYWRSVSPLESINLFLPEWATNTFVAQYNVRALESHDVNLTFFYVPQIVQCLRCDPMGYVERFIVDTAKISVLFAHQIIWNMLANSFKDDEGEVPDELKPTLDRIRQKMVKKFTNEQRDFYEREFKFFNEVTGISGKLKPYIKKTKAEKKQKIDEEMQKIAVEKDVYLPSNPDGVVVDIDRQSGKPLQSHAKAPFMATFKIKKTVRNHDTGKSEYIEKWQGAIFKVGDDCRQDVLALQLISVFRSIWSCIGLDVYVFPYRVTATAPGCGVIDVLPNSISRDMLGREAVNGLYEYFITKFGHENTIEFQHARNNFVKSLAGYSVISYLLQFKDRHNGNIMYDDQGHCLHIDFGFIFDIVPGGVKFEAVPFKLTKEMVRVMGGSPDTQAYREFEELCIKAYLAARPHMNAILECVKPMLGSGLPCFKGIKTIKNLESRFVPHKSDHDAAEHMLSLIKKSYESIFTKGYDEFQRLTNGIPY</sequence>
<dbReference type="GO" id="GO:0046854">
    <property type="term" value="P:phosphatidylinositol phosphate biosynthetic process"/>
    <property type="evidence" value="ECO:0007669"/>
    <property type="project" value="InterPro"/>
</dbReference>
<dbReference type="PANTHER" id="PTHR10048">
    <property type="entry name" value="PHOSPHATIDYLINOSITOL KINASE"/>
    <property type="match status" value="1"/>
</dbReference>
<comment type="similarity">
    <text evidence="2">Belongs to the PI3/PI4-kinase family. Type III PI4K subfamily.</text>
</comment>
<keyword evidence="12" id="KW-1185">Reference proteome</keyword>
<dbReference type="InterPro" id="IPR045495">
    <property type="entry name" value="PI4K_N"/>
</dbReference>
<evidence type="ECO:0000256" key="6">
    <source>
        <dbReference type="ARBA" id="ARBA00022777"/>
    </source>
</evidence>
<protein>
    <recommendedName>
        <fullName evidence="3">1-phosphatidylinositol 4-kinase</fullName>
        <ecNumber evidence="3">2.7.1.67</ecNumber>
    </recommendedName>
</protein>
<keyword evidence="7" id="KW-0067">ATP-binding</keyword>
<keyword evidence="6" id="KW-0418">Kinase</keyword>
<dbReference type="InterPro" id="IPR015433">
    <property type="entry name" value="PI3/4_kinase"/>
</dbReference>
<dbReference type="OrthoDB" id="10264149at2759"/>
<evidence type="ECO:0000256" key="1">
    <source>
        <dbReference type="ARBA" id="ARBA00001686"/>
    </source>
</evidence>
<dbReference type="Gene3D" id="1.10.1070.11">
    <property type="entry name" value="Phosphatidylinositol 3-/4-kinase, catalytic domain"/>
    <property type="match status" value="1"/>
</dbReference>
<dbReference type="Pfam" id="PF00613">
    <property type="entry name" value="PI3Ka"/>
    <property type="match status" value="1"/>
</dbReference>
<evidence type="ECO:0000256" key="3">
    <source>
        <dbReference type="ARBA" id="ARBA00012169"/>
    </source>
</evidence>
<dbReference type="EC" id="2.7.1.67" evidence="3"/>
<gene>
    <name evidence="11" type="ORF">LAFE_0D01464G</name>
</gene>
<dbReference type="PROSITE" id="PS00916">
    <property type="entry name" value="PI3_4_KINASE_2"/>
    <property type="match status" value="1"/>
</dbReference>
<dbReference type="FunFam" id="1.10.1070.11:FF:000022">
    <property type="entry name" value="Phosphatidylinositol 4-kinase stt4"/>
    <property type="match status" value="1"/>
</dbReference>
<organism evidence="11 12">
    <name type="scientific">Lachancea fermentati</name>
    <name type="common">Zygosaccharomyces fermentati</name>
    <dbReference type="NCBI Taxonomy" id="4955"/>
    <lineage>
        <taxon>Eukaryota</taxon>
        <taxon>Fungi</taxon>
        <taxon>Dikarya</taxon>
        <taxon>Ascomycota</taxon>
        <taxon>Saccharomycotina</taxon>
        <taxon>Saccharomycetes</taxon>
        <taxon>Saccharomycetales</taxon>
        <taxon>Saccharomycetaceae</taxon>
        <taxon>Lachancea</taxon>
    </lineage>
</organism>
<dbReference type="InterPro" id="IPR042236">
    <property type="entry name" value="PI3K_accessory_sf"/>
</dbReference>
<dbReference type="GO" id="GO:0048015">
    <property type="term" value="P:phosphatidylinositol-mediated signaling"/>
    <property type="evidence" value="ECO:0007669"/>
    <property type="project" value="TreeGrafter"/>
</dbReference>
<dbReference type="PANTHER" id="PTHR10048:SF15">
    <property type="entry name" value="PHOSPHATIDYLINOSITOL 4-KINASE ALPHA"/>
    <property type="match status" value="1"/>
</dbReference>
<dbReference type="SMART" id="SM00145">
    <property type="entry name" value="PI3Ka"/>
    <property type="match status" value="1"/>
</dbReference>
<evidence type="ECO:0000256" key="8">
    <source>
        <dbReference type="SAM" id="MobiDB-lite"/>
    </source>
</evidence>
<feature type="domain" description="PIK helical" evidence="10">
    <location>
        <begin position="1338"/>
        <end position="1518"/>
    </location>
</feature>
<dbReference type="Gene3D" id="3.30.1010.10">
    <property type="entry name" value="Phosphatidylinositol 3-kinase Catalytic Subunit, Chain A, domain 4"/>
    <property type="match status" value="1"/>
</dbReference>
<dbReference type="SMART" id="SM00146">
    <property type="entry name" value="PI3Kc"/>
    <property type="match status" value="1"/>
</dbReference>
<evidence type="ECO:0000259" key="10">
    <source>
        <dbReference type="PROSITE" id="PS51545"/>
    </source>
</evidence>
<evidence type="ECO:0000313" key="11">
    <source>
        <dbReference type="EMBL" id="SCW00938.1"/>
    </source>
</evidence>
<feature type="region of interest" description="Disordered" evidence="8">
    <location>
        <begin position="486"/>
        <end position="506"/>
    </location>
</feature>
<dbReference type="PROSITE" id="PS00915">
    <property type="entry name" value="PI3_4_KINASE_1"/>
    <property type="match status" value="1"/>
</dbReference>
<dbReference type="GO" id="GO:0005524">
    <property type="term" value="F:ATP binding"/>
    <property type="evidence" value="ECO:0007669"/>
    <property type="project" value="UniProtKB-KW"/>
</dbReference>
<dbReference type="STRING" id="4955.A0A1G4MAR7"/>
<dbReference type="GO" id="GO:0005886">
    <property type="term" value="C:plasma membrane"/>
    <property type="evidence" value="ECO:0007669"/>
    <property type="project" value="TreeGrafter"/>
</dbReference>
<dbReference type="GO" id="GO:0005737">
    <property type="term" value="C:cytoplasm"/>
    <property type="evidence" value="ECO:0007669"/>
    <property type="project" value="TreeGrafter"/>
</dbReference>
<feature type="domain" description="PI3K/PI4K catalytic" evidence="9">
    <location>
        <begin position="1591"/>
        <end position="1872"/>
    </location>
</feature>
<evidence type="ECO:0000313" key="12">
    <source>
        <dbReference type="Proteomes" id="UP000190831"/>
    </source>
</evidence>
<dbReference type="Pfam" id="PF00454">
    <property type="entry name" value="PI3_PI4_kinase"/>
    <property type="match status" value="1"/>
</dbReference>
<evidence type="ECO:0000256" key="4">
    <source>
        <dbReference type="ARBA" id="ARBA00022679"/>
    </source>
</evidence>
<reference evidence="11 12" key="1">
    <citation type="submission" date="2016-03" db="EMBL/GenBank/DDBJ databases">
        <authorList>
            <person name="Devillers H."/>
        </authorList>
    </citation>
    <scope>NUCLEOTIDE SEQUENCE [LARGE SCALE GENOMIC DNA]</scope>
    <source>
        <strain evidence="11">CBS 6772</strain>
    </source>
</reference>
<proteinExistence type="inferred from homology"/>
<accession>A0A1G4MAR7</accession>
<feature type="compositionally biased region" description="Low complexity" evidence="8">
    <location>
        <begin position="489"/>
        <end position="506"/>
    </location>
</feature>
<dbReference type="SUPFAM" id="SSF56112">
    <property type="entry name" value="Protein kinase-like (PK-like)"/>
    <property type="match status" value="1"/>
</dbReference>
<keyword evidence="5" id="KW-0547">Nucleotide-binding</keyword>
<dbReference type="Proteomes" id="UP000190831">
    <property type="component" value="Chromosome D"/>
</dbReference>
<dbReference type="GO" id="GO:0004430">
    <property type="term" value="F:1-phosphatidylinositol 4-kinase activity"/>
    <property type="evidence" value="ECO:0007669"/>
    <property type="project" value="UniProtKB-EC"/>
</dbReference>
<dbReference type="Pfam" id="PF19274">
    <property type="entry name" value="PI4K_N"/>
    <property type="match status" value="1"/>
</dbReference>
<dbReference type="CDD" id="cd05167">
    <property type="entry name" value="PI4Kc_III_alpha"/>
    <property type="match status" value="1"/>
</dbReference>
<keyword evidence="4" id="KW-0808">Transferase</keyword>
<dbReference type="FunFam" id="3.30.1010.10:FF:000014">
    <property type="entry name" value="Phosphatidylinositol 4-kinase STT4"/>
    <property type="match status" value="1"/>
</dbReference>
<dbReference type="InterPro" id="IPR016024">
    <property type="entry name" value="ARM-type_fold"/>
</dbReference>
<dbReference type="InterPro" id="IPR000403">
    <property type="entry name" value="PI3/4_kinase_cat_dom"/>
</dbReference>
<evidence type="ECO:0000256" key="7">
    <source>
        <dbReference type="ARBA" id="ARBA00022840"/>
    </source>
</evidence>
<dbReference type="OMA" id="TIEVWQS"/>
<dbReference type="InterPro" id="IPR001263">
    <property type="entry name" value="PI3K_accessory_dom"/>
</dbReference>
<evidence type="ECO:0000259" key="9">
    <source>
        <dbReference type="PROSITE" id="PS50290"/>
    </source>
</evidence>
<dbReference type="PROSITE" id="PS51545">
    <property type="entry name" value="PIK_HELICAL"/>
    <property type="match status" value="1"/>
</dbReference>
<name>A0A1G4MAR7_LACFM</name>
<comment type="catalytic activity">
    <reaction evidence="1">
        <text>a 1,2-diacyl-sn-glycero-3-phospho-(1D-myo-inositol) + ATP = a 1,2-diacyl-sn-glycero-3-phospho-(1D-myo-inositol 4-phosphate) + ADP + H(+)</text>
        <dbReference type="Rhea" id="RHEA:19877"/>
        <dbReference type="ChEBI" id="CHEBI:15378"/>
        <dbReference type="ChEBI" id="CHEBI:30616"/>
        <dbReference type="ChEBI" id="CHEBI:57880"/>
        <dbReference type="ChEBI" id="CHEBI:58178"/>
        <dbReference type="ChEBI" id="CHEBI:456216"/>
        <dbReference type="EC" id="2.7.1.67"/>
    </reaction>
</comment>
<dbReference type="Gene3D" id="1.25.40.70">
    <property type="entry name" value="Phosphatidylinositol 3-kinase, accessory domain (PIK)"/>
    <property type="match status" value="1"/>
</dbReference>
<dbReference type="InterPro" id="IPR018936">
    <property type="entry name" value="PI3/4_kinase_CS"/>
</dbReference>